<dbReference type="PANTHER" id="PTHR10357">
    <property type="entry name" value="ALPHA-AMYLASE FAMILY MEMBER"/>
    <property type="match status" value="1"/>
</dbReference>
<sequence>MISVSELFLQRVEQHLHIIYEGVELPLSVTELAQQLIKIILGSNALRDPTPHTNRWDEQDIVLIAYGDSIIKHDDSEFAVSSPIEAPLKTLHRFIKEQCDMQLNALHILPFYPYSSDEGFAVMNYVQVNESLGDWGDIQNIAKDVKLMADLVINHCSSRSVWFENFLNDLHPGKDYFKTASLTDDLSQVVRPRTSSLLNTVTTPSGEKHVWCTFSHDQVDFDFGNPDVLKEFVGIIRHYLDNGVRLFRLDAVAFLWKQLNTSCINLPQTHEAVRLMRTLIEHAEPSVVIITETNIPNQENLSYFGNANEAHSIYNFALPPLLLHTLLSGDSAALKHWMMSMPPAQNGTAYFNFIASHDGIGLRPIEGLLQPSEVASLVSTTMQFGGRVSMRTSNDGTHTPYELNIALFDAMQGTHNGPDKFGLERFMCAHAIMFALEGIPGLYIHSLLGTTNDYERFENSQHNRAINRHRWQESKLLAAISEKYSHHHKVFNGIKSLLAVRKKQGAFHPNATQFTLHLAGGLFGFWRQSIDRRQSIFCVYNISDKPQTLTLADLNLINTQKWFDLVADKTIEESQLTIELEPYQSVWLSNIK</sequence>
<gene>
    <name evidence="4" type="ORF">LCGC14_1327100</name>
</gene>
<dbReference type="CDD" id="cd11356">
    <property type="entry name" value="AmyAc_Sucrose_phosphorylase-like_1"/>
    <property type="match status" value="1"/>
</dbReference>
<evidence type="ECO:0000313" key="4">
    <source>
        <dbReference type="EMBL" id="KKM81704.1"/>
    </source>
</evidence>
<dbReference type="Gene3D" id="2.60.40.1180">
    <property type="entry name" value="Golgi alpha-mannosidase II"/>
    <property type="match status" value="1"/>
</dbReference>
<reference evidence="4" key="1">
    <citation type="journal article" date="2015" name="Nature">
        <title>Complex archaea that bridge the gap between prokaryotes and eukaryotes.</title>
        <authorList>
            <person name="Spang A."/>
            <person name="Saw J.H."/>
            <person name="Jorgensen S.L."/>
            <person name="Zaremba-Niedzwiedzka K."/>
            <person name="Martijn J."/>
            <person name="Lind A.E."/>
            <person name="van Eijk R."/>
            <person name="Schleper C."/>
            <person name="Guy L."/>
            <person name="Ettema T.J."/>
        </authorList>
    </citation>
    <scope>NUCLEOTIDE SEQUENCE</scope>
</reference>
<dbReference type="SMART" id="SM00642">
    <property type="entry name" value="Aamy"/>
    <property type="match status" value="1"/>
</dbReference>
<dbReference type="AlphaFoldDB" id="A0A0F9KHT8"/>
<comment type="caution">
    <text evidence="4">The sequence shown here is derived from an EMBL/GenBank/DDBJ whole genome shotgun (WGS) entry which is preliminary data.</text>
</comment>
<dbReference type="EMBL" id="LAZR01007978">
    <property type="protein sequence ID" value="KKM81704.1"/>
    <property type="molecule type" value="Genomic_DNA"/>
</dbReference>
<dbReference type="PANTHER" id="PTHR10357:SF214">
    <property type="entry name" value="GLUCOSYLGLYCERATE PHOSPHORYLASE"/>
    <property type="match status" value="1"/>
</dbReference>
<dbReference type="InterPro" id="IPR045857">
    <property type="entry name" value="O16G_dom_2"/>
</dbReference>
<dbReference type="GO" id="GO:0005975">
    <property type="term" value="P:carbohydrate metabolic process"/>
    <property type="evidence" value="ECO:0007669"/>
    <property type="project" value="InterPro"/>
</dbReference>
<proteinExistence type="predicted"/>
<dbReference type="InterPro" id="IPR033746">
    <property type="entry name" value="GGa_phosphorylase"/>
</dbReference>
<organism evidence="4">
    <name type="scientific">marine sediment metagenome</name>
    <dbReference type="NCBI Taxonomy" id="412755"/>
    <lineage>
        <taxon>unclassified sequences</taxon>
        <taxon>metagenomes</taxon>
        <taxon>ecological metagenomes</taxon>
    </lineage>
</organism>
<dbReference type="GO" id="GO:0016757">
    <property type="term" value="F:glycosyltransferase activity"/>
    <property type="evidence" value="ECO:0007669"/>
    <property type="project" value="UniProtKB-KW"/>
</dbReference>
<evidence type="ECO:0000256" key="1">
    <source>
        <dbReference type="ARBA" id="ARBA00022676"/>
    </source>
</evidence>
<keyword evidence="2" id="KW-0808">Transferase</keyword>
<evidence type="ECO:0000259" key="3">
    <source>
        <dbReference type="SMART" id="SM00642"/>
    </source>
</evidence>
<protein>
    <recommendedName>
        <fullName evidence="3">Glycosyl hydrolase family 13 catalytic domain-containing protein</fullName>
    </recommendedName>
</protein>
<dbReference type="InterPro" id="IPR006047">
    <property type="entry name" value="GH13_cat_dom"/>
</dbReference>
<keyword evidence="1" id="KW-0328">Glycosyltransferase</keyword>
<accession>A0A0F9KHT8</accession>
<dbReference type="Pfam" id="PF00128">
    <property type="entry name" value="Alpha-amylase"/>
    <property type="match status" value="1"/>
</dbReference>
<name>A0A0F9KHT8_9ZZZZ</name>
<evidence type="ECO:0000256" key="2">
    <source>
        <dbReference type="ARBA" id="ARBA00022679"/>
    </source>
</evidence>
<dbReference type="Gene3D" id="3.20.20.80">
    <property type="entry name" value="Glycosidases"/>
    <property type="match status" value="1"/>
</dbReference>
<dbReference type="InterPro" id="IPR016377">
    <property type="entry name" value="Sucrose_GGa_phosphorylase-rel"/>
</dbReference>
<dbReference type="InterPro" id="IPR017853">
    <property type="entry name" value="GH"/>
</dbReference>
<dbReference type="InterPro" id="IPR013780">
    <property type="entry name" value="Glyco_hydro_b"/>
</dbReference>
<dbReference type="SUPFAM" id="SSF51445">
    <property type="entry name" value="(Trans)glycosidases"/>
    <property type="match status" value="1"/>
</dbReference>
<dbReference type="Gene3D" id="3.90.400.10">
    <property type="entry name" value="Oligo-1,6-glucosidase, Domain 2"/>
    <property type="match status" value="1"/>
</dbReference>
<feature type="domain" description="Glycosyl hydrolase family 13 catalytic" evidence="3">
    <location>
        <begin position="78"/>
        <end position="501"/>
    </location>
</feature>
<dbReference type="PIRSF" id="PIRSF003059">
    <property type="entry name" value="Sucrose_phosphorylase"/>
    <property type="match status" value="1"/>
</dbReference>